<evidence type="ECO:0000259" key="1">
    <source>
        <dbReference type="Pfam" id="PF05368"/>
    </source>
</evidence>
<dbReference type="EMBL" id="RDQH01000342">
    <property type="protein sequence ID" value="RXH70108.1"/>
    <property type="molecule type" value="Genomic_DNA"/>
</dbReference>
<reference evidence="2 3" key="1">
    <citation type="submission" date="2018-10" db="EMBL/GenBank/DDBJ databases">
        <title>A high-quality apple genome assembly.</title>
        <authorList>
            <person name="Hu J."/>
        </authorList>
    </citation>
    <scope>NUCLEOTIDE SEQUENCE [LARGE SCALE GENOMIC DNA]</scope>
    <source>
        <strain evidence="3">cv. HFTH1</strain>
        <tissue evidence="2">Young leaf</tissue>
    </source>
</reference>
<dbReference type="Gramene" id="mRNA:MD16G0043300">
    <property type="protein sequence ID" value="mRNA:MD16G0043300"/>
    <property type="gene ID" value="MD16G0043300"/>
</dbReference>
<sequence>MTVSSSLSVAKSGSVLIVGATGFIEAIGEVGTVKRFLPSEFRHEVDRADPVEPGLTMYLEKRKVRRWVEESGVP</sequence>
<dbReference type="InterPro" id="IPR050608">
    <property type="entry name" value="NmrA-type/Isoflavone_red_sf"/>
</dbReference>
<dbReference type="SMR" id="A0A498HF54"/>
<organism evidence="2 3">
    <name type="scientific">Malus domestica</name>
    <name type="common">Apple</name>
    <name type="synonym">Pyrus malus</name>
    <dbReference type="NCBI Taxonomy" id="3750"/>
    <lineage>
        <taxon>Eukaryota</taxon>
        <taxon>Viridiplantae</taxon>
        <taxon>Streptophyta</taxon>
        <taxon>Embryophyta</taxon>
        <taxon>Tracheophyta</taxon>
        <taxon>Spermatophyta</taxon>
        <taxon>Magnoliopsida</taxon>
        <taxon>eudicotyledons</taxon>
        <taxon>Gunneridae</taxon>
        <taxon>Pentapetalae</taxon>
        <taxon>rosids</taxon>
        <taxon>fabids</taxon>
        <taxon>Rosales</taxon>
        <taxon>Rosaceae</taxon>
        <taxon>Amygdaloideae</taxon>
        <taxon>Maleae</taxon>
        <taxon>Malus</taxon>
    </lineage>
</organism>
<dbReference type="Pfam" id="PF05368">
    <property type="entry name" value="NmrA"/>
    <property type="match status" value="1"/>
</dbReference>
<dbReference type="PANTHER" id="PTHR43349">
    <property type="entry name" value="PINORESINOL REDUCTASE-RELATED"/>
    <property type="match status" value="1"/>
</dbReference>
<dbReference type="KEGG" id="mdm:108169764"/>
<dbReference type="Proteomes" id="UP000290289">
    <property type="component" value="Chromosome 16"/>
</dbReference>
<evidence type="ECO:0000313" key="3">
    <source>
        <dbReference type="Proteomes" id="UP000290289"/>
    </source>
</evidence>
<protein>
    <recommendedName>
        <fullName evidence="1">NmrA-like domain-containing protein</fullName>
    </recommendedName>
</protein>
<dbReference type="Gene3D" id="3.40.50.720">
    <property type="entry name" value="NAD(P)-binding Rossmann-like Domain"/>
    <property type="match status" value="1"/>
</dbReference>
<proteinExistence type="predicted"/>
<comment type="caution">
    <text evidence="2">The sequence shown here is derived from an EMBL/GenBank/DDBJ whole genome shotgun (WGS) entry which is preliminary data.</text>
</comment>
<dbReference type="PANTHER" id="PTHR43349:SF16">
    <property type="entry name" value="LEUCANTHOCYANIDIN REDUCTASE"/>
    <property type="match status" value="1"/>
</dbReference>
<name>A0A498HF54_MALDO</name>
<dbReference type="InterPro" id="IPR008030">
    <property type="entry name" value="NmrA-like"/>
</dbReference>
<dbReference type="STRING" id="3750.A0A498HF54"/>
<accession>A0A498HF54</accession>
<dbReference type="OrthoDB" id="419598at2759"/>
<gene>
    <name evidence="2" type="ORF">DVH24_007364</name>
</gene>
<evidence type="ECO:0000313" key="2">
    <source>
        <dbReference type="EMBL" id="RXH70108.1"/>
    </source>
</evidence>
<keyword evidence="3" id="KW-1185">Reference proteome</keyword>
<dbReference type="AlphaFoldDB" id="A0A498HF54"/>
<feature type="domain" description="NmrA-like" evidence="1">
    <location>
        <begin position="18"/>
        <end position="74"/>
    </location>
</feature>